<sequence length="837" mass="90393">MLITFRAGAAAPTAIRRTMLTLLLTGVAAPALAQAGPTTPESTESTSTGQPATSPGDAALSDQTQRDNGTQATAGQLQDIVVTATKRETNLQRTPIAIAVVNSQALDDRHVQSLADLADGSVPGLRVATFEARQSALTIGIRGIVPLDANQPAREQGVGVYVDGVYLGRQQGLGAALLDVERIEVLKGPQGTLFGRNTEGGAVSIITKAPTGRFGLRASAGVGNYGSYNANAHVDLGSVGPFSFKVDGALDHQDATTKNPLEGQKGWNYFNRKGLQGKIRFRPSSTFTADLSGDWGKDQNTPFYSQLLNFNPNGYPVGPLTGALPSGSVRPVPPIVVIEGDDRMRTADLGVVQQASVDKTQGGALTLRWNVLPELELRSITGYREVSVDQWDNSGGAHRPPLFTPNGLFSRYSLSYLEQSQWSQEFQAVGRLADQLDYVFGLYYFREKAFEEAATPNSARWNATGTGYTIVDSCTGSNGFGWERQCRSIDRGSRARSKSKAAYGQVTWTPPQADAFHFTLGGRYTADDKTGELYLRANAPSRCPINVPTAPICSFEQKTHRFNPLAVVAFDASRDVHLYAKYATGYRSGGASSRSVTYNQFGPEDVKSYEIGAKTELFDRRVRLNLAAYMMRRKGTQVDFSTIVNNGTSNINSVETINAPGTTKINGVEVDAIARVTDQLQLSASYAYTYTHVPDAADPFRPGSPLVPVFIPFTPRNVVNGAIDYELPIAVARGKLRFHLDGNYNQATQTFAEFATKNDSSFIVNGRIALADVEVGTGQQLTFSLWSRNLLNETHVYRRDPTNSLPNPITGSVSGVLGDYGNFNAPRTFGAEVAIKM</sequence>
<keyword evidence="2 11" id="KW-0813">Transport</keyword>
<dbReference type="PANTHER" id="PTHR32552">
    <property type="entry name" value="FERRICHROME IRON RECEPTOR-RELATED"/>
    <property type="match status" value="1"/>
</dbReference>
<evidence type="ECO:0000313" key="16">
    <source>
        <dbReference type="Proteomes" id="UP001526246"/>
    </source>
</evidence>
<protein>
    <submittedName>
        <fullName evidence="15">TonB-dependent receptor</fullName>
    </submittedName>
</protein>
<evidence type="ECO:0000256" key="2">
    <source>
        <dbReference type="ARBA" id="ARBA00022448"/>
    </source>
</evidence>
<evidence type="ECO:0000256" key="8">
    <source>
        <dbReference type="ARBA" id="ARBA00023077"/>
    </source>
</evidence>
<keyword evidence="8" id="KW-0798">TonB box</keyword>
<feature type="compositionally biased region" description="Polar residues" evidence="12">
    <location>
        <begin position="61"/>
        <end position="73"/>
    </location>
</feature>
<evidence type="ECO:0000256" key="7">
    <source>
        <dbReference type="ARBA" id="ARBA00023065"/>
    </source>
</evidence>
<dbReference type="Proteomes" id="UP001526246">
    <property type="component" value="Unassembled WGS sequence"/>
</dbReference>
<evidence type="ECO:0000259" key="14">
    <source>
        <dbReference type="Pfam" id="PF07715"/>
    </source>
</evidence>
<organism evidence="15 16">
    <name type="scientific">Sphingomonas arvum</name>
    <dbReference type="NCBI Taxonomy" id="2992113"/>
    <lineage>
        <taxon>Bacteria</taxon>
        <taxon>Pseudomonadati</taxon>
        <taxon>Pseudomonadota</taxon>
        <taxon>Alphaproteobacteria</taxon>
        <taxon>Sphingomonadales</taxon>
        <taxon>Sphingomonadaceae</taxon>
        <taxon>Sphingomonas</taxon>
    </lineage>
</organism>
<comment type="subcellular location">
    <subcellularLocation>
        <location evidence="1 11">Cell outer membrane</location>
        <topology evidence="1 11">Multi-pass membrane protein</topology>
    </subcellularLocation>
</comment>
<keyword evidence="15" id="KW-0675">Receptor</keyword>
<feature type="compositionally biased region" description="Low complexity" evidence="12">
    <location>
        <begin position="37"/>
        <end position="48"/>
    </location>
</feature>
<accession>A0ABT3JH06</accession>
<keyword evidence="7" id="KW-0406">Ion transport</keyword>
<dbReference type="PROSITE" id="PS52016">
    <property type="entry name" value="TONB_DEPENDENT_REC_3"/>
    <property type="match status" value="1"/>
</dbReference>
<dbReference type="SUPFAM" id="SSF56935">
    <property type="entry name" value="Porins"/>
    <property type="match status" value="1"/>
</dbReference>
<keyword evidence="6" id="KW-0408">Iron</keyword>
<evidence type="ECO:0000256" key="5">
    <source>
        <dbReference type="ARBA" id="ARBA00022692"/>
    </source>
</evidence>
<evidence type="ECO:0000256" key="1">
    <source>
        <dbReference type="ARBA" id="ARBA00004571"/>
    </source>
</evidence>
<evidence type="ECO:0000256" key="9">
    <source>
        <dbReference type="ARBA" id="ARBA00023136"/>
    </source>
</evidence>
<dbReference type="EMBL" id="JAPDOB010000002">
    <property type="protein sequence ID" value="MCW3798025.1"/>
    <property type="molecule type" value="Genomic_DNA"/>
</dbReference>
<evidence type="ECO:0000256" key="3">
    <source>
        <dbReference type="ARBA" id="ARBA00022452"/>
    </source>
</evidence>
<evidence type="ECO:0000256" key="10">
    <source>
        <dbReference type="ARBA" id="ARBA00023237"/>
    </source>
</evidence>
<dbReference type="InterPro" id="IPR036942">
    <property type="entry name" value="Beta-barrel_TonB_sf"/>
</dbReference>
<comment type="caution">
    <text evidence="15">The sequence shown here is derived from an EMBL/GenBank/DDBJ whole genome shotgun (WGS) entry which is preliminary data.</text>
</comment>
<evidence type="ECO:0000256" key="4">
    <source>
        <dbReference type="ARBA" id="ARBA00022496"/>
    </source>
</evidence>
<dbReference type="PANTHER" id="PTHR32552:SF81">
    <property type="entry name" value="TONB-DEPENDENT OUTER MEMBRANE RECEPTOR"/>
    <property type="match status" value="1"/>
</dbReference>
<keyword evidence="4" id="KW-0410">Iron transport</keyword>
<keyword evidence="16" id="KW-1185">Reference proteome</keyword>
<gene>
    <name evidence="15" type="ORF">OMW55_09440</name>
</gene>
<reference evidence="15 16" key="1">
    <citation type="submission" date="2022-10" db="EMBL/GenBank/DDBJ databases">
        <title>Sphingomonas sp.</title>
        <authorList>
            <person name="Jin C."/>
        </authorList>
    </citation>
    <scope>NUCLEOTIDE SEQUENCE [LARGE SCALE GENOMIC DNA]</scope>
    <source>
        <strain evidence="15 16">BN140010</strain>
    </source>
</reference>
<evidence type="ECO:0000256" key="11">
    <source>
        <dbReference type="PROSITE-ProRule" id="PRU01360"/>
    </source>
</evidence>
<dbReference type="Gene3D" id="2.40.170.20">
    <property type="entry name" value="TonB-dependent receptor, beta-barrel domain"/>
    <property type="match status" value="1"/>
</dbReference>
<keyword evidence="13" id="KW-0732">Signal</keyword>
<feature type="domain" description="TonB-dependent receptor plug" evidence="14">
    <location>
        <begin position="91"/>
        <end position="202"/>
    </location>
</feature>
<evidence type="ECO:0000256" key="13">
    <source>
        <dbReference type="SAM" id="SignalP"/>
    </source>
</evidence>
<dbReference type="InterPro" id="IPR012910">
    <property type="entry name" value="Plug_dom"/>
</dbReference>
<dbReference type="Pfam" id="PF07715">
    <property type="entry name" value="Plug"/>
    <property type="match status" value="1"/>
</dbReference>
<evidence type="ECO:0000256" key="12">
    <source>
        <dbReference type="SAM" id="MobiDB-lite"/>
    </source>
</evidence>
<name>A0ABT3JH06_9SPHN</name>
<feature type="region of interest" description="Disordered" evidence="12">
    <location>
        <begin position="34"/>
        <end position="73"/>
    </location>
</feature>
<keyword evidence="5 11" id="KW-0812">Transmembrane</keyword>
<comment type="similarity">
    <text evidence="11">Belongs to the TonB-dependent receptor family.</text>
</comment>
<feature type="chain" id="PRO_5047490775" evidence="13">
    <location>
        <begin position="36"/>
        <end position="837"/>
    </location>
</feature>
<evidence type="ECO:0000256" key="6">
    <source>
        <dbReference type="ARBA" id="ARBA00023004"/>
    </source>
</evidence>
<keyword evidence="3 11" id="KW-1134">Transmembrane beta strand</keyword>
<dbReference type="InterPro" id="IPR039426">
    <property type="entry name" value="TonB-dep_rcpt-like"/>
</dbReference>
<keyword evidence="10 11" id="KW-0998">Cell outer membrane</keyword>
<keyword evidence="9 11" id="KW-0472">Membrane</keyword>
<evidence type="ECO:0000313" key="15">
    <source>
        <dbReference type="EMBL" id="MCW3798025.1"/>
    </source>
</evidence>
<proteinExistence type="inferred from homology"/>
<feature type="signal peptide" evidence="13">
    <location>
        <begin position="1"/>
        <end position="35"/>
    </location>
</feature>
<dbReference type="RefSeq" id="WP_264882666.1">
    <property type="nucleotide sequence ID" value="NZ_JAPDOB010000002.1"/>
</dbReference>